<evidence type="ECO:0000256" key="1">
    <source>
        <dbReference type="ARBA" id="ARBA00003257"/>
    </source>
</evidence>
<evidence type="ECO:0000256" key="2">
    <source>
        <dbReference type="ARBA" id="ARBA00004448"/>
    </source>
</evidence>
<feature type="transmembrane region" description="Helical" evidence="14">
    <location>
        <begin position="175"/>
        <end position="195"/>
    </location>
</feature>
<dbReference type="GO" id="GO:0009060">
    <property type="term" value="P:aerobic respiration"/>
    <property type="evidence" value="ECO:0007669"/>
    <property type="project" value="TreeGrafter"/>
</dbReference>
<evidence type="ECO:0000313" key="15">
    <source>
        <dbReference type="EMBL" id="AAF81391.1"/>
    </source>
</evidence>
<evidence type="ECO:0000256" key="7">
    <source>
        <dbReference type="ARBA" id="ARBA00022792"/>
    </source>
</evidence>
<comment type="catalytic activity">
    <reaction evidence="13">
        <text>a ubiquinone + NADH + 5 H(+)(in) = a ubiquinol + NAD(+) + 4 H(+)(out)</text>
        <dbReference type="Rhea" id="RHEA:29091"/>
        <dbReference type="Rhea" id="RHEA-COMP:9565"/>
        <dbReference type="Rhea" id="RHEA-COMP:9566"/>
        <dbReference type="ChEBI" id="CHEBI:15378"/>
        <dbReference type="ChEBI" id="CHEBI:16389"/>
        <dbReference type="ChEBI" id="CHEBI:17976"/>
        <dbReference type="ChEBI" id="CHEBI:57540"/>
        <dbReference type="ChEBI" id="CHEBI:57945"/>
        <dbReference type="EC" id="7.1.1.2"/>
    </reaction>
</comment>
<keyword evidence="8 14" id="KW-1133">Transmembrane helix</keyword>
<evidence type="ECO:0000256" key="6">
    <source>
        <dbReference type="ARBA" id="ARBA00022692"/>
    </source>
</evidence>
<evidence type="ECO:0000256" key="13">
    <source>
        <dbReference type="RuleBase" id="RU000473"/>
    </source>
</evidence>
<evidence type="ECO:0000256" key="12">
    <source>
        <dbReference type="RuleBase" id="RU000471"/>
    </source>
</evidence>
<keyword evidence="7" id="KW-0999">Mitochondrion inner membrane</keyword>
<comment type="function">
    <text evidence="1">Core subunit of the mitochondrial membrane respiratory chain NADH dehydrogenase (Complex I) that is believed to belong to the minimal assembly required for catalysis. Complex I functions in the transfer of electrons from NADH to the respiratory chain. The immediate electron acceptor for the enzyme is believed to be ubiquinone.</text>
</comment>
<keyword evidence="9 13" id="KW-0830">Ubiquinone</keyword>
<dbReference type="Pfam" id="PF00146">
    <property type="entry name" value="NADHdh"/>
    <property type="match status" value="1"/>
</dbReference>
<evidence type="ECO:0000256" key="14">
    <source>
        <dbReference type="SAM" id="Phobius"/>
    </source>
</evidence>
<dbReference type="PANTHER" id="PTHR11432">
    <property type="entry name" value="NADH DEHYDROGENASE SUBUNIT 1"/>
    <property type="match status" value="1"/>
</dbReference>
<dbReference type="EMBL" id="AF164590">
    <property type="protein sequence ID" value="AAF81391.1"/>
    <property type="molecule type" value="Genomic_DNA"/>
</dbReference>
<feature type="transmembrane region" description="Helical" evidence="14">
    <location>
        <begin position="104"/>
        <end position="124"/>
    </location>
</feature>
<keyword evidence="12" id="KW-0520">NAD</keyword>
<evidence type="ECO:0000256" key="3">
    <source>
        <dbReference type="ARBA" id="ARBA00010535"/>
    </source>
</evidence>
<protein>
    <recommendedName>
        <fullName evidence="4 13">NADH-ubiquinone oxidoreductase chain 1</fullName>
        <ecNumber evidence="13">7.1.1.2</ecNumber>
    </recommendedName>
</protein>
<keyword evidence="10 13" id="KW-0496">Mitochondrion</keyword>
<feature type="transmembrane region" description="Helical" evidence="14">
    <location>
        <begin position="224"/>
        <end position="247"/>
    </location>
</feature>
<geneLocation type="mitochondrion" evidence="15"/>
<keyword evidence="6 12" id="KW-0812">Transmembrane</keyword>
<evidence type="ECO:0000256" key="5">
    <source>
        <dbReference type="ARBA" id="ARBA00022448"/>
    </source>
</evidence>
<dbReference type="GO" id="GO:0003954">
    <property type="term" value="F:NADH dehydrogenase activity"/>
    <property type="evidence" value="ECO:0007669"/>
    <property type="project" value="TreeGrafter"/>
</dbReference>
<dbReference type="InterPro" id="IPR001694">
    <property type="entry name" value="NADH_UbQ_OxRdtase_su1/FPO"/>
</dbReference>
<dbReference type="GO" id="GO:0005743">
    <property type="term" value="C:mitochondrial inner membrane"/>
    <property type="evidence" value="ECO:0007669"/>
    <property type="project" value="UniProtKB-SubCell"/>
</dbReference>
<evidence type="ECO:0000256" key="8">
    <source>
        <dbReference type="ARBA" id="ARBA00022989"/>
    </source>
</evidence>
<keyword evidence="11 14" id="KW-0472">Membrane</keyword>
<feature type="transmembrane region" description="Helical" evidence="14">
    <location>
        <begin position="75"/>
        <end position="97"/>
    </location>
</feature>
<evidence type="ECO:0000256" key="9">
    <source>
        <dbReference type="ARBA" id="ARBA00023075"/>
    </source>
</evidence>
<evidence type="ECO:0000256" key="4">
    <source>
        <dbReference type="ARBA" id="ARBA00021009"/>
    </source>
</evidence>
<comment type="subcellular location">
    <subcellularLocation>
        <location evidence="2 12">Mitochondrion inner membrane</location>
        <topology evidence="2 12">Multi-pass membrane protein</topology>
    </subcellularLocation>
</comment>
<name>Q9MI05_BACOL</name>
<feature type="transmembrane region" description="Helical" evidence="14">
    <location>
        <begin position="7"/>
        <end position="27"/>
    </location>
</feature>
<dbReference type="InterPro" id="IPR018086">
    <property type="entry name" value="NADH_UbQ_OxRdtase_su1_CS"/>
</dbReference>
<dbReference type="AlphaFoldDB" id="Q9MI05"/>
<accession>Q9MI05</accession>
<comment type="similarity">
    <text evidence="3 12">Belongs to the complex I subunit 1 family.</text>
</comment>
<keyword evidence="5" id="KW-0813">Transport</keyword>
<feature type="transmembrane region" description="Helical" evidence="14">
    <location>
        <begin position="144"/>
        <end position="163"/>
    </location>
</feature>
<dbReference type="PANTHER" id="PTHR11432:SF3">
    <property type="entry name" value="NADH-UBIQUINONE OXIDOREDUCTASE CHAIN 1"/>
    <property type="match status" value="1"/>
</dbReference>
<feature type="transmembrane region" description="Helical" evidence="14">
    <location>
        <begin position="290"/>
        <end position="312"/>
    </location>
</feature>
<evidence type="ECO:0000256" key="10">
    <source>
        <dbReference type="ARBA" id="ARBA00023128"/>
    </source>
</evidence>
<dbReference type="GO" id="GO:0008137">
    <property type="term" value="F:NADH dehydrogenase (ubiquinone) activity"/>
    <property type="evidence" value="ECO:0007669"/>
    <property type="project" value="UniProtKB-EC"/>
</dbReference>
<feature type="transmembrane region" description="Helical" evidence="14">
    <location>
        <begin position="254"/>
        <end position="270"/>
    </location>
</feature>
<dbReference type="EC" id="7.1.1.2" evidence="13"/>
<dbReference type="HAMAP" id="MF_01350">
    <property type="entry name" value="NDH1_NuoH"/>
    <property type="match status" value="1"/>
</dbReference>
<proteinExistence type="inferred from homology"/>
<sequence length="343" mass="39708">MEFILSVIGGLILVICVLVSVAFLTLLERKVLGYIQIRKGPNKVGLMGIPQPFCDAIKLFTKEQTYPLLSNYISYYFSPIFSLFLSLVAWLCIPLFVKLFSFNLGLLFFLCCASLGVYTVMVAGWSSNSNYALLGGLRAVAQTISYEVSMALVLLSFVFLIGSYNILDFFYYQKFVWFLVILFPMKLVWFCICLAETNRTPFDFAEGESELVSGFNIEYSSGGFALIFMAEYAKILFMIMLFCVIFLGCDLFSIMFYLKLTFISFMFIWVRGTLPRFRYDKLMYLAWKSFLPFSLNFLLFVIGFKLLLIYYMWLILFSKVNSKVNFYLVFSKHMLVQAHWLIN</sequence>
<reference evidence="15" key="1">
    <citation type="journal article" date="2003" name="Mol. Phylogenet. Evol.">
        <title>Macroevolutionary relationships of species of Drosophila melanogaster group based on mtDNA sequences.</title>
        <authorList>
            <person name="Kastanis P."/>
            <person name="Eliopoulos E."/>
            <person name="Goulielmos G.N."/>
            <person name="Tsakas S."/>
            <person name="Loukas M."/>
        </authorList>
    </citation>
    <scope>NUCLEOTIDE SEQUENCE</scope>
</reference>
<evidence type="ECO:0000256" key="11">
    <source>
        <dbReference type="ARBA" id="ARBA00023136"/>
    </source>
</evidence>
<gene>
    <name evidence="15" type="primary">ND1</name>
</gene>
<dbReference type="PROSITE" id="PS00667">
    <property type="entry name" value="COMPLEX1_ND1_1"/>
    <property type="match status" value="1"/>
</dbReference>
<organism evidence="15">
    <name type="scientific">Bactrocera oleae</name>
    <name type="common">Olive fruit fly</name>
    <name type="synonym">Dacus oleae</name>
    <dbReference type="NCBI Taxonomy" id="104688"/>
    <lineage>
        <taxon>Eukaryota</taxon>
        <taxon>Metazoa</taxon>
        <taxon>Ecdysozoa</taxon>
        <taxon>Arthropoda</taxon>
        <taxon>Hexapoda</taxon>
        <taxon>Insecta</taxon>
        <taxon>Pterygota</taxon>
        <taxon>Neoptera</taxon>
        <taxon>Endopterygota</taxon>
        <taxon>Diptera</taxon>
        <taxon>Brachycera</taxon>
        <taxon>Muscomorpha</taxon>
        <taxon>Tephritoidea</taxon>
        <taxon>Tephritidae</taxon>
        <taxon>Bactrocera</taxon>
        <taxon>Daculus</taxon>
    </lineage>
</organism>
<dbReference type="PROSITE" id="PS00668">
    <property type="entry name" value="COMPLEX1_ND1_2"/>
    <property type="match status" value="1"/>
</dbReference>